<accession>A0A915PZB7</accession>
<evidence type="ECO:0000256" key="1">
    <source>
        <dbReference type="SAM" id="MobiDB-lite"/>
    </source>
</evidence>
<evidence type="ECO:0000259" key="2">
    <source>
        <dbReference type="Pfam" id="PF15353"/>
    </source>
</evidence>
<evidence type="ECO:0000313" key="4">
    <source>
        <dbReference type="WBParaSite" id="sdigi.contig49.g2949.t1"/>
    </source>
</evidence>
<dbReference type="InterPro" id="IPR026066">
    <property type="entry name" value="Headcase"/>
</dbReference>
<protein>
    <recommendedName>
        <fullName evidence="2">Headcase N-terminal domain-containing protein</fullName>
    </recommendedName>
</protein>
<reference evidence="4" key="1">
    <citation type="submission" date="2022-11" db="UniProtKB">
        <authorList>
            <consortium name="WormBaseParasite"/>
        </authorList>
    </citation>
    <scope>IDENTIFICATION</scope>
</reference>
<feature type="domain" description="Headcase N-terminal" evidence="2">
    <location>
        <begin position="47"/>
        <end position="125"/>
    </location>
</feature>
<sequence length="437" mass="48841">MHFGVEVTVMGSSRKANDTRDMNRKSGCPIPLPSGCLRGLPLPSSFEEGIKMKCSNTQCPYQDQLMHPECFHTLEDNLIKIMSNLGSARGWTDAQRRSNLWDKKGLSLIQRKCRCLCGLGLMRLDETAMFLANRNATPLPIAPPKTKKGKKNLPRLNFGNGSTNVPTVQHCTRYTKLVIMSKKRGTHFRSISPSDSPLSASSSLAKYSHGSEHRSLSHTFRRGKWDSEAKNTKSEYGWKKSISPATMEKKSFFSKKVDGSISYAEATLVKHDSGFVFNESQFPKAEDVESGTRSLSFCMAFSDFQVQNFDIPQSHPLLDSVDLSTNTSTVSFPYEDFQNSVHYSISSDDTSETRSYYHYDATEFFISPFDFSMILPSPPETPSGSLSFTDDSQVLSQKDDALQDIDDESTGYYSLFAGYSFRLGEILIAESYLPGLL</sequence>
<dbReference type="AlphaFoldDB" id="A0A915PZB7"/>
<dbReference type="Pfam" id="PF15353">
    <property type="entry name" value="HECA_N"/>
    <property type="match status" value="1"/>
</dbReference>
<name>A0A915PZB7_9BILA</name>
<keyword evidence="3" id="KW-1185">Reference proteome</keyword>
<dbReference type="PANTHER" id="PTHR13425:SF3">
    <property type="entry name" value="HEADCASE PROTEIN HOMOLOG"/>
    <property type="match status" value="1"/>
</dbReference>
<dbReference type="Proteomes" id="UP000887581">
    <property type="component" value="Unplaced"/>
</dbReference>
<dbReference type="WBParaSite" id="sdigi.contig49.g2949.t1">
    <property type="protein sequence ID" value="sdigi.contig49.g2949.t1"/>
    <property type="gene ID" value="sdigi.contig49.g2949"/>
</dbReference>
<dbReference type="InterPro" id="IPR054537">
    <property type="entry name" value="HECA_N"/>
</dbReference>
<evidence type="ECO:0000313" key="3">
    <source>
        <dbReference type="Proteomes" id="UP000887581"/>
    </source>
</evidence>
<dbReference type="PANTHER" id="PTHR13425">
    <property type="entry name" value="HEADCASE PROTEIN"/>
    <property type="match status" value="1"/>
</dbReference>
<organism evidence="3 4">
    <name type="scientific">Setaria digitata</name>
    <dbReference type="NCBI Taxonomy" id="48799"/>
    <lineage>
        <taxon>Eukaryota</taxon>
        <taxon>Metazoa</taxon>
        <taxon>Ecdysozoa</taxon>
        <taxon>Nematoda</taxon>
        <taxon>Chromadorea</taxon>
        <taxon>Rhabditida</taxon>
        <taxon>Spirurina</taxon>
        <taxon>Spiruromorpha</taxon>
        <taxon>Filarioidea</taxon>
        <taxon>Setariidae</taxon>
        <taxon>Setaria</taxon>
    </lineage>
</organism>
<proteinExistence type="predicted"/>
<feature type="region of interest" description="Disordered" evidence="1">
    <location>
        <begin position="141"/>
        <end position="161"/>
    </location>
</feature>